<keyword evidence="8" id="KW-1185">Reference proteome</keyword>
<sequence>MVNMADETQLDVHGVESDIQKLQRTMTSAEQKREILKNLDLFVLDNSLRETTVGQIFGHTLQNKWEIYNEVKKVGFKDTIVTAFSHMTRIGDTFIQELNQNGEDMSTKYGFVEIADSDVDGVPVDDLPIGLQKCKDLNLPNPIIEVDLAYFAFDYEKWTLDKICKLLDKRIKWTRQNVSQDSKIYINFRDFADAMVKAPERVLGLVRYVSSYRPKLTGILYEELGNNFPEEMAIYTRSVKNIMDSCGYDGHLLIHVHHQWGLSDASVLECLVNGANGIWAGVCEEGAAMGHASSCLTLMNLIRLGNTKVLKKYNCQELRNAAIAVTKSVTGAPPPPKTVIVGERALDRVFGFPQFEPENMEGFSLNGFFGDKLTIRITTLASNKMIRDSLIEHFGEDEQFTLEIGNQMKELMLEDLRENRKEEYQSCIGLAMLFDRAGGQLTGAMADTIEKAELNSKHIQNLIAKIRVEWDEWDLRDNDQIDDKLDFNAFYNGFMAPYFGCFRCDETRKALKALDMDNDGWIEWSEFLVYLKWAGNAHPNIETARELLDVAVKQGLIPAMQDVLIYSFRELVSKRFKGKLSVLANDGRYFYNPSVVGTS</sequence>
<dbReference type="Gene3D" id="3.20.20.70">
    <property type="entry name" value="Aldolase class I"/>
    <property type="match status" value="1"/>
</dbReference>
<evidence type="ECO:0000256" key="2">
    <source>
        <dbReference type="ARBA" id="ARBA00022837"/>
    </source>
</evidence>
<dbReference type="GO" id="GO:0005509">
    <property type="term" value="F:calcium ion binding"/>
    <property type="evidence" value="ECO:0007669"/>
    <property type="project" value="InterPro"/>
</dbReference>
<keyword evidence="3" id="KW-0455">Luminescence</keyword>
<feature type="domain" description="EF-hand" evidence="6">
    <location>
        <begin position="502"/>
        <end position="537"/>
    </location>
</feature>
<dbReference type="SUPFAM" id="SSF47473">
    <property type="entry name" value="EF-hand"/>
    <property type="match status" value="1"/>
</dbReference>
<dbReference type="InterPro" id="IPR018247">
    <property type="entry name" value="EF_Hand_1_Ca_BS"/>
</dbReference>
<reference evidence="7" key="1">
    <citation type="submission" date="2021-01" db="UniProtKB">
        <authorList>
            <consortium name="EnsemblMetazoa"/>
        </authorList>
    </citation>
    <scope>IDENTIFICATION</scope>
</reference>
<dbReference type="InterPro" id="IPR013785">
    <property type="entry name" value="Aldolase_TIM"/>
</dbReference>
<dbReference type="RefSeq" id="XP_066935259.1">
    <property type="nucleotide sequence ID" value="XM_067079158.1"/>
</dbReference>
<protein>
    <recommendedName>
        <fullName evidence="6">EF-hand domain-containing protein</fullName>
    </recommendedName>
</protein>
<dbReference type="InterPro" id="IPR011992">
    <property type="entry name" value="EF-hand-dom_pair"/>
</dbReference>
<dbReference type="SUPFAM" id="SSF51569">
    <property type="entry name" value="Aldolase"/>
    <property type="match status" value="1"/>
</dbReference>
<feature type="coiled-coil region" evidence="5">
    <location>
        <begin position="5"/>
        <end position="39"/>
    </location>
</feature>
<accession>A0A7M5U3X8</accession>
<proteinExistence type="inferred from homology"/>
<evidence type="ECO:0000313" key="8">
    <source>
        <dbReference type="Proteomes" id="UP000594262"/>
    </source>
</evidence>
<evidence type="ECO:0000256" key="3">
    <source>
        <dbReference type="ARBA" id="ARBA00023223"/>
    </source>
</evidence>
<dbReference type="PROSITE" id="PS50222">
    <property type="entry name" value="EF_HAND_2"/>
    <property type="match status" value="1"/>
</dbReference>
<evidence type="ECO:0000256" key="1">
    <source>
        <dbReference type="ARBA" id="ARBA00007828"/>
    </source>
</evidence>
<dbReference type="Proteomes" id="UP000594262">
    <property type="component" value="Unplaced"/>
</dbReference>
<dbReference type="AlphaFoldDB" id="A0A7M5U3X8"/>
<dbReference type="OrthoDB" id="5952569at2759"/>
<keyword evidence="5" id="KW-0175">Coiled coil</keyword>
<keyword evidence="4" id="KW-0599">Photoprotein</keyword>
<name>A0A7M5U3X8_9CNID</name>
<evidence type="ECO:0000256" key="5">
    <source>
        <dbReference type="SAM" id="Coils"/>
    </source>
</evidence>
<evidence type="ECO:0000256" key="4">
    <source>
        <dbReference type="ARBA" id="ARBA00023262"/>
    </source>
</evidence>
<dbReference type="GeneID" id="136822846"/>
<dbReference type="EnsemblMetazoa" id="CLYHEMT005906.1">
    <property type="protein sequence ID" value="CLYHEMP005906.1"/>
    <property type="gene ID" value="CLYHEMG005906"/>
</dbReference>
<dbReference type="GO" id="GO:0008218">
    <property type="term" value="P:bioluminescence"/>
    <property type="evidence" value="ECO:0007669"/>
    <property type="project" value="UniProtKB-KW"/>
</dbReference>
<keyword evidence="2" id="KW-0106">Calcium</keyword>
<dbReference type="PROSITE" id="PS00018">
    <property type="entry name" value="EF_HAND_1"/>
    <property type="match status" value="1"/>
</dbReference>
<evidence type="ECO:0000313" key="7">
    <source>
        <dbReference type="EnsemblMetazoa" id="CLYHEMP005906.1"/>
    </source>
</evidence>
<evidence type="ECO:0000259" key="6">
    <source>
        <dbReference type="PROSITE" id="PS50222"/>
    </source>
</evidence>
<comment type="similarity">
    <text evidence="1">Belongs to the aequorin family.</text>
</comment>
<organism evidence="7 8">
    <name type="scientific">Clytia hemisphaerica</name>
    <dbReference type="NCBI Taxonomy" id="252671"/>
    <lineage>
        <taxon>Eukaryota</taxon>
        <taxon>Metazoa</taxon>
        <taxon>Cnidaria</taxon>
        <taxon>Hydrozoa</taxon>
        <taxon>Hydroidolina</taxon>
        <taxon>Leptothecata</taxon>
        <taxon>Obeliida</taxon>
        <taxon>Clytiidae</taxon>
        <taxon>Clytia</taxon>
    </lineage>
</organism>
<dbReference type="InterPro" id="IPR002048">
    <property type="entry name" value="EF_hand_dom"/>
</dbReference>